<dbReference type="EMBL" id="VBPA01000072">
    <property type="protein sequence ID" value="TMQ72227.1"/>
    <property type="molecule type" value="Genomic_DNA"/>
</dbReference>
<dbReference type="SUPFAM" id="SSF53335">
    <property type="entry name" value="S-adenosyl-L-methionine-dependent methyltransferases"/>
    <property type="match status" value="1"/>
</dbReference>
<gene>
    <name evidence="2" type="ORF">E6K80_03300</name>
</gene>
<reference evidence="2 3" key="1">
    <citation type="journal article" date="2019" name="Nat. Microbiol.">
        <title>Mediterranean grassland soil C-N compound turnover is dependent on rainfall and depth, and is mediated by genomically divergent microorganisms.</title>
        <authorList>
            <person name="Diamond S."/>
            <person name="Andeer P.F."/>
            <person name="Li Z."/>
            <person name="Crits-Christoph A."/>
            <person name="Burstein D."/>
            <person name="Anantharaman K."/>
            <person name="Lane K.R."/>
            <person name="Thomas B.C."/>
            <person name="Pan C."/>
            <person name="Northen T.R."/>
            <person name="Banfield J.F."/>
        </authorList>
    </citation>
    <scope>NUCLEOTIDE SEQUENCE [LARGE SCALE GENOMIC DNA]</scope>
    <source>
        <strain evidence="2">WS_10</strain>
    </source>
</reference>
<feature type="domain" description="Methyltransferase" evidence="1">
    <location>
        <begin position="46"/>
        <end position="153"/>
    </location>
</feature>
<dbReference type="Pfam" id="PF13847">
    <property type="entry name" value="Methyltransf_31"/>
    <property type="match status" value="1"/>
</dbReference>
<name>A0A538U8N4_UNCEI</name>
<accession>A0A538U8N4</accession>
<evidence type="ECO:0000313" key="3">
    <source>
        <dbReference type="Proteomes" id="UP000319836"/>
    </source>
</evidence>
<organism evidence="2 3">
    <name type="scientific">Eiseniibacteriota bacterium</name>
    <dbReference type="NCBI Taxonomy" id="2212470"/>
    <lineage>
        <taxon>Bacteria</taxon>
        <taxon>Candidatus Eiseniibacteriota</taxon>
    </lineage>
</organism>
<dbReference type="PANTHER" id="PTHR43861">
    <property type="entry name" value="TRANS-ACONITATE 2-METHYLTRANSFERASE-RELATED"/>
    <property type="match status" value="1"/>
</dbReference>
<dbReference type="InterPro" id="IPR029063">
    <property type="entry name" value="SAM-dependent_MTases_sf"/>
</dbReference>
<proteinExistence type="predicted"/>
<dbReference type="GO" id="GO:0008168">
    <property type="term" value="F:methyltransferase activity"/>
    <property type="evidence" value="ECO:0007669"/>
    <property type="project" value="UniProtKB-KW"/>
</dbReference>
<dbReference type="InterPro" id="IPR025714">
    <property type="entry name" value="Methyltranfer_dom"/>
</dbReference>
<keyword evidence="2" id="KW-0808">Transferase</keyword>
<comment type="caution">
    <text evidence="2">The sequence shown here is derived from an EMBL/GenBank/DDBJ whole genome shotgun (WGS) entry which is preliminary data.</text>
</comment>
<keyword evidence="2" id="KW-0489">Methyltransferase</keyword>
<dbReference type="AlphaFoldDB" id="A0A538U8N4"/>
<evidence type="ECO:0000313" key="2">
    <source>
        <dbReference type="EMBL" id="TMQ72227.1"/>
    </source>
</evidence>
<dbReference type="Proteomes" id="UP000319836">
    <property type="component" value="Unassembled WGS sequence"/>
</dbReference>
<dbReference type="CDD" id="cd02440">
    <property type="entry name" value="AdoMet_MTases"/>
    <property type="match status" value="1"/>
</dbReference>
<dbReference type="GO" id="GO:0032259">
    <property type="term" value="P:methylation"/>
    <property type="evidence" value="ECO:0007669"/>
    <property type="project" value="UniProtKB-KW"/>
</dbReference>
<evidence type="ECO:0000259" key="1">
    <source>
        <dbReference type="Pfam" id="PF13847"/>
    </source>
</evidence>
<sequence>MSATRTGEKDYVLGTHDEEIERLGLQHRVWRPRASDAWRRAGFGVGQTLIDLGCGPGYAAIDLAEIAGPSGRVVGIDRSRRFLDVLEERVRQRGLTNLETLERDLDEGALPSLEAHGAWARWVFAFVRRPRDLVARVHTALRPGARFALHEYVHYETWRVAPRCPEHEAFVKLVIESWRESGGEPDVGIDLPRWLAATGFEIESLRTFADLVAADDYAWQWPQAFIGSGLRRLVMLGKLTREQARDMEQRIAAATAAPHTWFVLPAVLEIVARKI</sequence>
<dbReference type="Gene3D" id="3.40.50.150">
    <property type="entry name" value="Vaccinia Virus protein VP39"/>
    <property type="match status" value="1"/>
</dbReference>
<protein>
    <submittedName>
        <fullName evidence="2">Methyltransferase domain-containing protein</fullName>
    </submittedName>
</protein>